<evidence type="ECO:0000313" key="5">
    <source>
        <dbReference type="Proteomes" id="UP000386847"/>
    </source>
</evidence>
<dbReference type="InterPro" id="IPR050766">
    <property type="entry name" value="Bact_Lucif_Oxidored"/>
</dbReference>
<dbReference type="Gene3D" id="3.20.20.30">
    <property type="entry name" value="Luciferase-like domain"/>
    <property type="match status" value="1"/>
</dbReference>
<feature type="domain" description="Luciferase-like" evidence="3">
    <location>
        <begin position="14"/>
        <end position="312"/>
    </location>
</feature>
<dbReference type="GO" id="GO:0016705">
    <property type="term" value="F:oxidoreductase activity, acting on paired donors, with incorporation or reduction of molecular oxygen"/>
    <property type="evidence" value="ECO:0007669"/>
    <property type="project" value="InterPro"/>
</dbReference>
<evidence type="ECO:0000313" key="4">
    <source>
        <dbReference type="EMBL" id="QGF24889.1"/>
    </source>
</evidence>
<gene>
    <name evidence="4" type="ORF">Rai3103_16105</name>
</gene>
<evidence type="ECO:0000259" key="3">
    <source>
        <dbReference type="Pfam" id="PF00296"/>
    </source>
</evidence>
<dbReference type="InterPro" id="IPR011251">
    <property type="entry name" value="Luciferase-like_dom"/>
</dbReference>
<dbReference type="RefSeq" id="WP_153573418.1">
    <property type="nucleotide sequence ID" value="NZ_CP045725.1"/>
</dbReference>
<dbReference type="AlphaFoldDB" id="A0A5Q2FDK3"/>
<reference evidence="4 5" key="1">
    <citation type="submission" date="2019-10" db="EMBL/GenBank/DDBJ databases">
        <title>Genomic analysis of Raineyella sp. CBA3103.</title>
        <authorList>
            <person name="Roh S.W."/>
        </authorList>
    </citation>
    <scope>NUCLEOTIDE SEQUENCE [LARGE SCALE GENOMIC DNA]</scope>
    <source>
        <strain evidence="4 5">CBA3103</strain>
    </source>
</reference>
<name>A0A5Q2FDK3_9ACTN</name>
<keyword evidence="1" id="KW-0560">Oxidoreductase</keyword>
<accession>A0A5Q2FDK3</accession>
<proteinExistence type="predicted"/>
<evidence type="ECO:0000256" key="1">
    <source>
        <dbReference type="ARBA" id="ARBA00023002"/>
    </source>
</evidence>
<dbReference type="GO" id="GO:0004497">
    <property type="term" value="F:monooxygenase activity"/>
    <property type="evidence" value="ECO:0007669"/>
    <property type="project" value="UniProtKB-KW"/>
</dbReference>
<protein>
    <submittedName>
        <fullName evidence="4">LLM class flavin-dependent oxidoreductase</fullName>
    </submittedName>
</protein>
<sequence>MTDDSATHTPFELGLFTFGELTRDRDTRRLLPAAQRLGEFVDLAILADRAGLDVFGVGEHHRPDFAIASPPVVLAAIAQATERIRLTSTVTVLSTADPVKVFEDFATVDLLSGGRAEITAGRGAYVESFPLFGQRLEDYDDLFEEKLDLLLRLGEAPEVTWQGRFRPALEGVGVYPRPVQDALPVWIAVGGTPASVIRAGRLGLPMYLAILGQPDRFQPLAGLYRRTAASYGHDPAALTLGVTSHVHVARTSQQARDEFYPYYSRYIGDNMPGAHGVPLAREAFEAWAGPRGALFAGSPQEVIEKILWEHEILGHRRFLAQIGLGGLPYATTAAAVELLATEVLPVVRREIG</sequence>
<keyword evidence="5" id="KW-1185">Reference proteome</keyword>
<evidence type="ECO:0000256" key="2">
    <source>
        <dbReference type="ARBA" id="ARBA00023033"/>
    </source>
</evidence>
<dbReference type="KEGG" id="rain:Rai3103_16105"/>
<dbReference type="EMBL" id="CP045725">
    <property type="protein sequence ID" value="QGF24889.1"/>
    <property type="molecule type" value="Genomic_DNA"/>
</dbReference>
<dbReference type="InterPro" id="IPR036661">
    <property type="entry name" value="Luciferase-like_sf"/>
</dbReference>
<dbReference type="GO" id="GO:0005829">
    <property type="term" value="C:cytosol"/>
    <property type="evidence" value="ECO:0007669"/>
    <property type="project" value="TreeGrafter"/>
</dbReference>
<dbReference type="Pfam" id="PF00296">
    <property type="entry name" value="Bac_luciferase"/>
    <property type="match status" value="1"/>
</dbReference>
<dbReference type="Proteomes" id="UP000386847">
    <property type="component" value="Chromosome"/>
</dbReference>
<dbReference type="PANTHER" id="PTHR30137:SF8">
    <property type="entry name" value="BLR5498 PROTEIN"/>
    <property type="match status" value="1"/>
</dbReference>
<keyword evidence="2" id="KW-0503">Monooxygenase</keyword>
<dbReference type="SUPFAM" id="SSF51679">
    <property type="entry name" value="Bacterial luciferase-like"/>
    <property type="match status" value="1"/>
</dbReference>
<organism evidence="4 5">
    <name type="scientific">Raineyella fluvialis</name>
    <dbReference type="NCBI Taxonomy" id="2662261"/>
    <lineage>
        <taxon>Bacteria</taxon>
        <taxon>Bacillati</taxon>
        <taxon>Actinomycetota</taxon>
        <taxon>Actinomycetes</taxon>
        <taxon>Propionibacteriales</taxon>
        <taxon>Propionibacteriaceae</taxon>
        <taxon>Raineyella</taxon>
    </lineage>
</organism>
<dbReference type="PANTHER" id="PTHR30137">
    <property type="entry name" value="LUCIFERASE-LIKE MONOOXYGENASE"/>
    <property type="match status" value="1"/>
</dbReference>